<organism evidence="2 3">
    <name type="scientific">Streptomyces maoxianensis</name>
    <dbReference type="NCBI Taxonomy" id="1459942"/>
    <lineage>
        <taxon>Bacteria</taxon>
        <taxon>Bacillati</taxon>
        <taxon>Actinomycetota</taxon>
        <taxon>Actinomycetes</taxon>
        <taxon>Kitasatosporales</taxon>
        <taxon>Streptomycetaceae</taxon>
        <taxon>Streptomyces</taxon>
    </lineage>
</organism>
<dbReference type="RefSeq" id="WP_381194798.1">
    <property type="nucleotide sequence ID" value="NZ_JBHSFE010000011.1"/>
</dbReference>
<dbReference type="Proteomes" id="UP001595993">
    <property type="component" value="Unassembled WGS sequence"/>
</dbReference>
<dbReference type="EMBL" id="JBHSFE010000011">
    <property type="protein sequence ID" value="MFC4608800.1"/>
    <property type="molecule type" value="Genomic_DNA"/>
</dbReference>
<feature type="region of interest" description="Disordered" evidence="1">
    <location>
        <begin position="41"/>
        <end position="66"/>
    </location>
</feature>
<sequence length="66" mass="7378">MRETPDDRPVPDGDRLEQLGTRLEVISVVLEIAREELAKVRTAEATPARTARSSSGRRDRHGLRAL</sequence>
<feature type="compositionally biased region" description="Low complexity" evidence="1">
    <location>
        <begin position="43"/>
        <end position="54"/>
    </location>
</feature>
<protein>
    <submittedName>
        <fullName evidence="2">Uncharacterized protein</fullName>
    </submittedName>
</protein>
<reference evidence="3" key="1">
    <citation type="journal article" date="2019" name="Int. J. Syst. Evol. Microbiol.">
        <title>The Global Catalogue of Microorganisms (GCM) 10K type strain sequencing project: providing services to taxonomists for standard genome sequencing and annotation.</title>
        <authorList>
            <consortium name="The Broad Institute Genomics Platform"/>
            <consortium name="The Broad Institute Genome Sequencing Center for Infectious Disease"/>
            <person name="Wu L."/>
            <person name="Ma J."/>
        </authorList>
    </citation>
    <scope>NUCLEOTIDE SEQUENCE [LARGE SCALE GENOMIC DNA]</scope>
    <source>
        <strain evidence="3">CGMCC 4.7139</strain>
    </source>
</reference>
<name>A0ABV9G6T8_9ACTN</name>
<keyword evidence="3" id="KW-1185">Reference proteome</keyword>
<evidence type="ECO:0000313" key="3">
    <source>
        <dbReference type="Proteomes" id="UP001595993"/>
    </source>
</evidence>
<evidence type="ECO:0000256" key="1">
    <source>
        <dbReference type="SAM" id="MobiDB-lite"/>
    </source>
</evidence>
<proteinExistence type="predicted"/>
<accession>A0ABV9G6T8</accession>
<evidence type="ECO:0000313" key="2">
    <source>
        <dbReference type="EMBL" id="MFC4608800.1"/>
    </source>
</evidence>
<gene>
    <name evidence="2" type="ORF">ACFO9E_13370</name>
</gene>
<comment type="caution">
    <text evidence="2">The sequence shown here is derived from an EMBL/GenBank/DDBJ whole genome shotgun (WGS) entry which is preliminary data.</text>
</comment>